<evidence type="ECO:0000256" key="1">
    <source>
        <dbReference type="ARBA" id="ARBA00004123"/>
    </source>
</evidence>
<feature type="domain" description="Zn(2)-C6 fungal-type" evidence="7">
    <location>
        <begin position="27"/>
        <end position="63"/>
    </location>
</feature>
<accession>A0ABR1K391</accession>
<feature type="compositionally biased region" description="Low complexity" evidence="6">
    <location>
        <begin position="668"/>
        <end position="686"/>
    </location>
</feature>
<comment type="caution">
    <text evidence="8">The sequence shown here is derived from an EMBL/GenBank/DDBJ whole genome shotgun (WGS) entry which is preliminary data.</text>
</comment>
<evidence type="ECO:0000256" key="3">
    <source>
        <dbReference type="ARBA" id="ARBA00023125"/>
    </source>
</evidence>
<protein>
    <recommendedName>
        <fullName evidence="7">Zn(2)-C6 fungal-type domain-containing protein</fullName>
    </recommendedName>
</protein>
<feature type="compositionally biased region" description="Polar residues" evidence="6">
    <location>
        <begin position="687"/>
        <end position="702"/>
    </location>
</feature>
<keyword evidence="4" id="KW-0804">Transcription</keyword>
<name>A0ABR1K391_9AGAR</name>
<dbReference type="CDD" id="cd12148">
    <property type="entry name" value="fungal_TF_MHR"/>
    <property type="match status" value="1"/>
</dbReference>
<comment type="subcellular location">
    <subcellularLocation>
        <location evidence="1">Nucleus</location>
    </subcellularLocation>
</comment>
<proteinExistence type="predicted"/>
<feature type="compositionally biased region" description="Low complexity" evidence="6">
    <location>
        <begin position="703"/>
        <end position="726"/>
    </location>
</feature>
<dbReference type="PANTHER" id="PTHR31845:SF17">
    <property type="entry name" value="ZN(II)2CYS6 TRANSCRIPTION FACTOR (EUROFUNG)"/>
    <property type="match status" value="1"/>
</dbReference>
<gene>
    <name evidence="8" type="ORF">VKT23_001646</name>
</gene>
<dbReference type="PANTHER" id="PTHR31845">
    <property type="entry name" value="FINGER DOMAIN PROTEIN, PUTATIVE-RELATED"/>
    <property type="match status" value="1"/>
</dbReference>
<feature type="compositionally biased region" description="Low complexity" evidence="6">
    <location>
        <begin position="1"/>
        <end position="14"/>
    </location>
</feature>
<evidence type="ECO:0000256" key="5">
    <source>
        <dbReference type="ARBA" id="ARBA00023242"/>
    </source>
</evidence>
<dbReference type="Pfam" id="PF00172">
    <property type="entry name" value="Zn_clus"/>
    <property type="match status" value="1"/>
</dbReference>
<dbReference type="SUPFAM" id="SSF57701">
    <property type="entry name" value="Zn2/Cys6 DNA-binding domain"/>
    <property type="match status" value="1"/>
</dbReference>
<feature type="compositionally biased region" description="Low complexity" evidence="6">
    <location>
        <begin position="754"/>
        <end position="770"/>
    </location>
</feature>
<keyword evidence="3" id="KW-0238">DNA-binding</keyword>
<dbReference type="InterPro" id="IPR051089">
    <property type="entry name" value="prtT"/>
</dbReference>
<evidence type="ECO:0000313" key="8">
    <source>
        <dbReference type="EMBL" id="KAK7470210.1"/>
    </source>
</evidence>
<keyword evidence="2" id="KW-0805">Transcription regulation</keyword>
<keyword evidence="5" id="KW-0539">Nucleus</keyword>
<reference evidence="8 9" key="1">
    <citation type="submission" date="2024-01" db="EMBL/GenBank/DDBJ databases">
        <title>A draft genome for the cacao thread blight pathogen Marasmiellus scandens.</title>
        <authorList>
            <person name="Baruah I.K."/>
            <person name="Leung J."/>
            <person name="Bukari Y."/>
            <person name="Amoako-Attah I."/>
            <person name="Meinhardt L.W."/>
            <person name="Bailey B.A."/>
            <person name="Cohen S.P."/>
        </authorList>
    </citation>
    <scope>NUCLEOTIDE SEQUENCE [LARGE SCALE GENOMIC DNA]</scope>
    <source>
        <strain evidence="8 9">GH-19</strain>
    </source>
</reference>
<feature type="region of interest" description="Disordered" evidence="6">
    <location>
        <begin position="1"/>
        <end position="26"/>
    </location>
</feature>
<evidence type="ECO:0000313" key="9">
    <source>
        <dbReference type="Proteomes" id="UP001498398"/>
    </source>
</evidence>
<dbReference type="CDD" id="cd00067">
    <property type="entry name" value="GAL4"/>
    <property type="match status" value="1"/>
</dbReference>
<organism evidence="8 9">
    <name type="scientific">Marasmiellus scandens</name>
    <dbReference type="NCBI Taxonomy" id="2682957"/>
    <lineage>
        <taxon>Eukaryota</taxon>
        <taxon>Fungi</taxon>
        <taxon>Dikarya</taxon>
        <taxon>Basidiomycota</taxon>
        <taxon>Agaricomycotina</taxon>
        <taxon>Agaricomycetes</taxon>
        <taxon>Agaricomycetidae</taxon>
        <taxon>Agaricales</taxon>
        <taxon>Marasmiineae</taxon>
        <taxon>Omphalotaceae</taxon>
        <taxon>Marasmiellus</taxon>
    </lineage>
</organism>
<feature type="region of interest" description="Disordered" evidence="6">
    <location>
        <begin position="664"/>
        <end position="735"/>
    </location>
</feature>
<sequence>MKRNSSQASSSSSAPIKSTKRQKTSQACNSCRKSKTRCEILGDREKGSLQCHRCKVLRIHCSYQDMERSELEESLRLPKLDKDEKKLDKISFDNALERTLKWEQEALGMIESAGDSGFLKMVTEEPNKQRFMIWDLLSFPEGRTYDWAAPLETIRELAKYVFESDSKHKTDGTTPTPEPIANDSLTQILTAEQIQYLLDMFSKHYTPWLNYTPILDAQNPMLDLVCCTVASRHLDESTRAVVAPRLQALTQQSCARLIFQSRNSDSLEAIQCLLILSLWAPLCGASEDLRDGRTLIGSAVSMAMNCRLNEACDKAFKLQTAKKKGEEVDESELVDATNKSRLWLSIANAESMLCIGSGRVALSKRNYEAYRVVFGINPTLSFFPSDLTTGRDMRLRLLAELCDATETGMAIPFQSMSEADIETWYDSLVHVFQNMSRILRLSLPLGVLAESEKFYYQMLNIHNKFFRLLLLYHALGSCRMHQRENQTGRTDLWFKEVRPRGVFLVIMWSKESFQLSEAFLISLLEMDAPFLGTAPDYLFTMIAFAAGYALASNYVILRGLGVQVPGCTMKLVERVIALLMQASVSEDSSAQKCAQLISVMFALYNARKRELLALPRQNVIEILGTYNPWQGGTGKKPEPRISGKTSPSANAEVGLLEAALTSRAPSLQTVSSSPSPATTATSCSQSLDAHSPSSSQNSISGTNASSPASPNVSAPIQNAPLSSNSSLHHHQSSYHLPDTQTYTHAQSGKGIDMNAYAGPTPNAGNNPNPGVGNGQSELDINMSNFDFGWIDNSLLQSTEFWNDYMVDMNLPGYPGFNLNTPAFPPGYDSNLHGQGPYR</sequence>
<keyword evidence="9" id="KW-1185">Reference proteome</keyword>
<dbReference type="Gene3D" id="4.10.240.10">
    <property type="entry name" value="Zn(2)-C6 fungal-type DNA-binding domain"/>
    <property type="match status" value="1"/>
</dbReference>
<dbReference type="Proteomes" id="UP001498398">
    <property type="component" value="Unassembled WGS sequence"/>
</dbReference>
<evidence type="ECO:0000259" key="7">
    <source>
        <dbReference type="PROSITE" id="PS50048"/>
    </source>
</evidence>
<dbReference type="InterPro" id="IPR036864">
    <property type="entry name" value="Zn2-C6_fun-type_DNA-bd_sf"/>
</dbReference>
<feature type="region of interest" description="Disordered" evidence="6">
    <location>
        <begin position="750"/>
        <end position="777"/>
    </location>
</feature>
<dbReference type="PROSITE" id="PS50048">
    <property type="entry name" value="ZN2_CY6_FUNGAL_2"/>
    <property type="match status" value="1"/>
</dbReference>
<dbReference type="PROSITE" id="PS00463">
    <property type="entry name" value="ZN2_CY6_FUNGAL_1"/>
    <property type="match status" value="1"/>
</dbReference>
<dbReference type="EMBL" id="JBANRG010000002">
    <property type="protein sequence ID" value="KAK7470210.1"/>
    <property type="molecule type" value="Genomic_DNA"/>
</dbReference>
<dbReference type="InterPro" id="IPR001138">
    <property type="entry name" value="Zn2Cys6_DnaBD"/>
</dbReference>
<evidence type="ECO:0000256" key="4">
    <source>
        <dbReference type="ARBA" id="ARBA00023163"/>
    </source>
</evidence>
<evidence type="ECO:0000256" key="6">
    <source>
        <dbReference type="SAM" id="MobiDB-lite"/>
    </source>
</evidence>
<evidence type="ECO:0000256" key="2">
    <source>
        <dbReference type="ARBA" id="ARBA00023015"/>
    </source>
</evidence>